<evidence type="ECO:0000256" key="2">
    <source>
        <dbReference type="SAM" id="Phobius"/>
    </source>
</evidence>
<keyword evidence="2" id="KW-1133">Transmembrane helix</keyword>
<dbReference type="AlphaFoldDB" id="A0A8K0ED94"/>
<dbReference type="EMBL" id="OV696699">
    <property type="protein sequence ID" value="CAH1244355.1"/>
    <property type="molecule type" value="Genomic_DNA"/>
</dbReference>
<dbReference type="InterPro" id="IPR002035">
    <property type="entry name" value="VWF_A"/>
</dbReference>
<organism evidence="5 6">
    <name type="scientific">Branchiostoma lanceolatum</name>
    <name type="common">Common lancelet</name>
    <name type="synonym">Amphioxus lanceolatum</name>
    <dbReference type="NCBI Taxonomy" id="7740"/>
    <lineage>
        <taxon>Eukaryota</taxon>
        <taxon>Metazoa</taxon>
        <taxon>Chordata</taxon>
        <taxon>Cephalochordata</taxon>
        <taxon>Leptocardii</taxon>
        <taxon>Amphioxiformes</taxon>
        <taxon>Branchiostomatidae</taxon>
        <taxon>Branchiostoma</taxon>
    </lineage>
</organism>
<evidence type="ECO:0000256" key="1">
    <source>
        <dbReference type="SAM" id="MobiDB-lite"/>
    </source>
</evidence>
<dbReference type="PROSITE" id="PS50234">
    <property type="entry name" value="VWFA"/>
    <property type="match status" value="1"/>
</dbReference>
<feature type="compositionally biased region" description="Low complexity" evidence="1">
    <location>
        <begin position="904"/>
        <end position="925"/>
    </location>
</feature>
<sequence length="1024" mass="108964">MTVLAVLVVSLILAGARVDSALNRPFEIMLDNNEYSGVLVAISRAVPEDQRVVDRLQEILTETSQAMYEASNRRVYLKNITILLPKSWAAKPEYQPARTELFERANIRVDKLNPLYGDSPYVKQKAGCGEGGDYIHLTPDYVINKQYGEAVWGPYGKTMVHEWGHLRWGLFDEYAMDGPAGESYPHFYWSVSDGVQATRCSAHLTGTHINMLTGRPCQVDPSTGLPEPACRFSPDRASPATGSYMFMQFLDKVASFCHSDLSGDQTSLHNHEAPNKHNVQCGGRSAWDVMADHPDFSHGANPPRQVVSTRPDFTLIQEVDRRMVLVLDSSGSMRGERIQKLNQVAQHFIRNTVPDGSWLGIVDFATRASTAHALIQVADDSVREQLAAAVPNSTLGWTCIGCGLQEGLQVLEANGSYNAAGGILLVISDGEENQHPNITEAMPTVLAKGVIVDTIAYSDAADANLESLAARTGGMAFFYPEGDNSTALNDAFTATVAARASTEDNPPIQLTSAACSLGPGETHSDAVYVDSSVGANTTFNFLWQHGTAPGVVVKDPDGNTISHGSPQYHVIVNMNTVQIRVRDAQVGKWSYNVTNNSNQAQKITIDVTSGAVSMDTPPITVSAQVSSSDVIYTDTAPTFLTVFASVTRGYVPVLGARVAAVVVRPTGDTHQTTLLDDGAGADVTKNDGVYSGYFLAFSADGRYSVSVRVDDGDGQAEIVVVNGPLGGTAGGALPKDPAASLNVTVERQKTDQFQRVTQGGVFALKGFPRVTPGGGFPDVTPPSRITDLRVASVSFENLTVTLGWTAVGDDLTVNGPAARYDLRYSRGFLANFSDSPNVTADMVVQGGPLSPRQPNQLETYVIRMPERGNNVTYVFAVRACDADGNCAGESNKASASLAYIPPVTTTSQPTSSSASTQQPISSSAPKVTSQTPGKAEPMSTESDSSPKPAGQSGDMTTIWVVVGSVVGGLTVVAAAVFILFRALGKASVRKVSIATGNMRGTDATAPAGYTTTPAQANPAFNPDV</sequence>
<dbReference type="Gene3D" id="3.40.50.410">
    <property type="entry name" value="von Willebrand factor, type A domain"/>
    <property type="match status" value="1"/>
</dbReference>
<dbReference type="SUPFAM" id="SSF53300">
    <property type="entry name" value="vWA-like"/>
    <property type="match status" value="1"/>
</dbReference>
<name>A0A8K0ED94_BRALA</name>
<dbReference type="InterPro" id="IPR036465">
    <property type="entry name" value="vWFA_dom_sf"/>
</dbReference>
<feature type="signal peptide" evidence="3">
    <location>
        <begin position="1"/>
        <end position="16"/>
    </location>
</feature>
<gene>
    <name evidence="5" type="primary">CLCA4</name>
    <name evidence="5" type="ORF">BLAG_LOCUS7005</name>
</gene>
<evidence type="ECO:0000259" key="4">
    <source>
        <dbReference type="PROSITE" id="PS50234"/>
    </source>
</evidence>
<keyword evidence="6" id="KW-1185">Reference proteome</keyword>
<feature type="region of interest" description="Disordered" evidence="1">
    <location>
        <begin position="904"/>
        <end position="953"/>
    </location>
</feature>
<dbReference type="SMART" id="SM00327">
    <property type="entry name" value="VWA"/>
    <property type="match status" value="1"/>
</dbReference>
<feature type="chain" id="PRO_5035473626" evidence="3">
    <location>
        <begin position="17"/>
        <end position="1024"/>
    </location>
</feature>
<feature type="compositionally biased region" description="Low complexity" evidence="1">
    <location>
        <begin position="1004"/>
        <end position="1016"/>
    </location>
</feature>
<keyword evidence="3" id="KW-0732">Signal</keyword>
<dbReference type="Pfam" id="PF08434">
    <property type="entry name" value="CLCA"/>
    <property type="match status" value="1"/>
</dbReference>
<feature type="domain" description="VWFA" evidence="4">
    <location>
        <begin position="322"/>
        <end position="496"/>
    </location>
</feature>
<dbReference type="NCBIfam" id="NF041940">
    <property type="entry name" value="choice_anch_X"/>
    <property type="match status" value="1"/>
</dbReference>
<evidence type="ECO:0000313" key="6">
    <source>
        <dbReference type="Proteomes" id="UP000838412"/>
    </source>
</evidence>
<proteinExistence type="predicted"/>
<dbReference type="PANTHER" id="PTHR10579">
    <property type="entry name" value="CALCIUM-ACTIVATED CHLORIDE CHANNEL REGULATOR"/>
    <property type="match status" value="1"/>
</dbReference>
<dbReference type="Proteomes" id="UP000838412">
    <property type="component" value="Chromosome 14"/>
</dbReference>
<dbReference type="Pfam" id="PF00092">
    <property type="entry name" value="VWA"/>
    <property type="match status" value="1"/>
</dbReference>
<dbReference type="InterPro" id="IPR013783">
    <property type="entry name" value="Ig-like_fold"/>
</dbReference>
<dbReference type="PANTHER" id="PTHR10579:SF177">
    <property type="entry name" value="CALCIUM-ACTIVATED CHLORIDE CHANNEL REGULATOR 4-LIKE PROTEIN"/>
    <property type="match status" value="1"/>
</dbReference>
<dbReference type="Gene3D" id="2.60.40.10">
    <property type="entry name" value="Immunoglobulins"/>
    <property type="match status" value="1"/>
</dbReference>
<evidence type="ECO:0000256" key="3">
    <source>
        <dbReference type="SAM" id="SignalP"/>
    </source>
</evidence>
<dbReference type="CDD" id="cd00198">
    <property type="entry name" value="vWFA"/>
    <property type="match status" value="1"/>
</dbReference>
<dbReference type="OrthoDB" id="687730at2759"/>
<feature type="transmembrane region" description="Helical" evidence="2">
    <location>
        <begin position="958"/>
        <end position="980"/>
    </location>
</feature>
<keyword evidence="2" id="KW-0812">Transmembrane</keyword>
<feature type="region of interest" description="Disordered" evidence="1">
    <location>
        <begin position="1004"/>
        <end position="1024"/>
    </location>
</feature>
<keyword evidence="2" id="KW-0472">Membrane</keyword>
<dbReference type="InterPro" id="IPR013642">
    <property type="entry name" value="CLCA_N"/>
</dbReference>
<reference evidence="5" key="1">
    <citation type="submission" date="2022-01" db="EMBL/GenBank/DDBJ databases">
        <authorList>
            <person name="Braso-Vives M."/>
        </authorList>
    </citation>
    <scope>NUCLEOTIDE SEQUENCE</scope>
</reference>
<accession>A0A8K0ED94</accession>
<evidence type="ECO:0000313" key="5">
    <source>
        <dbReference type="EMBL" id="CAH1244355.1"/>
    </source>
</evidence>
<protein>
    <submittedName>
        <fullName evidence="5">CLCA4 protein</fullName>
    </submittedName>
</protein>
<dbReference type="InterPro" id="IPR051266">
    <property type="entry name" value="CLCR"/>
</dbReference>